<organism evidence="7">
    <name type="scientific">Candidatus Moduliflexus flocculans</name>
    <dbReference type="NCBI Taxonomy" id="1499966"/>
    <lineage>
        <taxon>Bacteria</taxon>
        <taxon>Candidatus Moduliflexota</taxon>
        <taxon>Candidatus Moduliflexia</taxon>
        <taxon>Candidatus Moduliflexales</taxon>
        <taxon>Candidatus Moduliflexaceae</taxon>
    </lineage>
</organism>
<keyword evidence="5" id="KW-0449">Lipoprotein</keyword>
<sequence length="424" mass="47830">MKKMSILLLVCAFSMAAFANAETVLRINAWDNPATNKAVEEINQRFMKENPDIKVEFTFAPRDQFNQENPMRVAAGDVDIWADFGFSNHIQDYHKGAALPLRYQNIEAGLVEPLDGQAFLQNYKPEAVKDAMTYKGKVYGVCMGSVVFSGIFYNKDIFAKYNLAMPTTYEELVNVAETLKENGVTPFTTAGAAVWPVNMSMFGFIAPLIPDGEAFEKELWTGGPGYKNPKYMEALEKYQNLLLNYYEDGFQAIEYNPHIGRFTSGTVAMLPDGMWQANSIASDAKEKGLTLNFGYMPIPASDNAEDNKMYYGKYDLLWMVHSQSKNKEAALKWLEFLSRKENYQIFINTVGWLPTQDVTVENPVLAEISQHPMKVSFEQIHIARQNQGRYADGSIVHLKPVGTIETVEEFADLAQKDWEAAVPK</sequence>
<accession>A0A0S6W4C2</accession>
<evidence type="ECO:0000256" key="4">
    <source>
        <dbReference type="ARBA" id="ARBA00023139"/>
    </source>
</evidence>
<dbReference type="Pfam" id="PF01547">
    <property type="entry name" value="SBP_bac_1"/>
    <property type="match status" value="1"/>
</dbReference>
<evidence type="ECO:0000313" key="7">
    <source>
        <dbReference type="EMBL" id="GAK53009.1"/>
    </source>
</evidence>
<keyword evidence="1" id="KW-1003">Cell membrane</keyword>
<dbReference type="STRING" id="1499966.U14_04268"/>
<dbReference type="Gene3D" id="3.40.190.10">
    <property type="entry name" value="Periplasmic binding protein-like II"/>
    <property type="match status" value="2"/>
</dbReference>
<name>A0A0S6W4C2_9BACT</name>
<dbReference type="InterPro" id="IPR050490">
    <property type="entry name" value="Bact_solute-bd_prot1"/>
</dbReference>
<protein>
    <submittedName>
        <fullName evidence="7">ABC-type sugar transport system, periplasmic component</fullName>
    </submittedName>
</protein>
<evidence type="ECO:0000256" key="6">
    <source>
        <dbReference type="SAM" id="SignalP"/>
    </source>
</evidence>
<feature type="chain" id="PRO_5006631626" evidence="6">
    <location>
        <begin position="20"/>
        <end position="424"/>
    </location>
</feature>
<gene>
    <name evidence="7" type="ORF">U14_04268</name>
</gene>
<keyword evidence="2 6" id="KW-0732">Signal</keyword>
<dbReference type="Proteomes" id="UP000030700">
    <property type="component" value="Unassembled WGS sequence"/>
</dbReference>
<dbReference type="HOGENOM" id="CLU_031285_12_3_0"/>
<evidence type="ECO:0000313" key="8">
    <source>
        <dbReference type="Proteomes" id="UP000030700"/>
    </source>
</evidence>
<keyword evidence="7" id="KW-0813">Transport</keyword>
<dbReference type="SUPFAM" id="SSF53850">
    <property type="entry name" value="Periplasmic binding protein-like II"/>
    <property type="match status" value="1"/>
</dbReference>
<dbReference type="PANTHER" id="PTHR43649:SF33">
    <property type="entry name" value="POLYGALACTURONAN_RHAMNOGALACTURONAN-BINDING PROTEIN YTCQ"/>
    <property type="match status" value="1"/>
</dbReference>
<keyword evidence="8" id="KW-1185">Reference proteome</keyword>
<keyword evidence="4" id="KW-0564">Palmitate</keyword>
<dbReference type="EMBL" id="DF820459">
    <property type="protein sequence ID" value="GAK53009.1"/>
    <property type="molecule type" value="Genomic_DNA"/>
</dbReference>
<evidence type="ECO:0000256" key="3">
    <source>
        <dbReference type="ARBA" id="ARBA00023136"/>
    </source>
</evidence>
<proteinExistence type="predicted"/>
<dbReference type="InterPro" id="IPR006059">
    <property type="entry name" value="SBP"/>
</dbReference>
<evidence type="ECO:0000256" key="2">
    <source>
        <dbReference type="ARBA" id="ARBA00022729"/>
    </source>
</evidence>
<evidence type="ECO:0000256" key="5">
    <source>
        <dbReference type="ARBA" id="ARBA00023288"/>
    </source>
</evidence>
<feature type="signal peptide" evidence="6">
    <location>
        <begin position="1"/>
        <end position="19"/>
    </location>
</feature>
<reference evidence="7" key="1">
    <citation type="journal article" date="2015" name="PeerJ">
        <title>First genomic representation of candidate bacterial phylum KSB3 points to enhanced environmental sensing as a trigger of wastewater bulking.</title>
        <authorList>
            <person name="Sekiguchi Y."/>
            <person name="Ohashi A."/>
            <person name="Parks D.H."/>
            <person name="Yamauchi T."/>
            <person name="Tyson G.W."/>
            <person name="Hugenholtz P."/>
        </authorList>
    </citation>
    <scope>NUCLEOTIDE SEQUENCE [LARGE SCALE GENOMIC DNA]</scope>
</reference>
<evidence type="ECO:0000256" key="1">
    <source>
        <dbReference type="ARBA" id="ARBA00022475"/>
    </source>
</evidence>
<dbReference type="PANTHER" id="PTHR43649">
    <property type="entry name" value="ARABINOSE-BINDING PROTEIN-RELATED"/>
    <property type="match status" value="1"/>
</dbReference>
<keyword evidence="7" id="KW-0762">Sugar transport</keyword>
<dbReference type="AlphaFoldDB" id="A0A0S6W4C2"/>
<keyword evidence="3" id="KW-0472">Membrane</keyword>